<evidence type="ECO:0000256" key="5">
    <source>
        <dbReference type="ARBA" id="ARBA00022597"/>
    </source>
</evidence>
<comment type="subcellular location">
    <subcellularLocation>
        <location evidence="1">Cell inner membrane</location>
        <topology evidence="1">Multi-pass membrane protein</topology>
    </subcellularLocation>
</comment>
<dbReference type="InterPro" id="IPR013014">
    <property type="entry name" value="PTS_EIIC_2"/>
</dbReference>
<feature type="domain" description="PTS EIIC type-2" evidence="14">
    <location>
        <begin position="133"/>
        <end position="464"/>
    </location>
</feature>
<keyword evidence="16" id="KW-1185">Reference proteome</keyword>
<feature type="transmembrane region" description="Helical" evidence="12">
    <location>
        <begin position="144"/>
        <end position="163"/>
    </location>
</feature>
<proteinExistence type="predicted"/>
<feature type="domain" description="PTS EIIB type-2" evidence="13">
    <location>
        <begin position="2"/>
        <end position="99"/>
    </location>
</feature>
<dbReference type="InterPro" id="IPR006327">
    <property type="entry name" value="PTS_IIC_fruc"/>
</dbReference>
<dbReference type="InterPro" id="IPR036095">
    <property type="entry name" value="PTS_EIIB-like_sf"/>
</dbReference>
<dbReference type="CDD" id="cd05569">
    <property type="entry name" value="PTS_IIB_fructose"/>
    <property type="match status" value="1"/>
</dbReference>
<sequence length="464" mass="47258">MKKLLAVTACPTGIAHTYMAAESLQKAAQDKNVPLKVETRGAIGIENALTPEEIAEAHAIIIAADTDIDESRFAGKPVVKVPVAQGIKIAGDLIEQALAKEATTASSAAASSAAASSQDDIAAMAGTKEKKGAYKHLMNGVSNMLPLVVAGGLIIAFSFIFGLKPVDGSFGATLLTIGKAAMGLMIPILAGFIAFSIAGKPGLAPGLVGGALAISESVNGGFLGGILAGFLAGYIAKFLIDYLKLPKSFAGLKPILVVPLLSVLATGLIMLYILGGPLNWIMTSLAAWLENIGSVNAVILGAILGGMMALDMGGPFNKVAYTFSVGLLASSVYGPMAAVMAAGMTPPLGIWLATVLRPKNFNKEEREAGKVAAVLGLSFITEGAIPFGAADPIRVIPALVTGSAITGALSMAFDATLLAPHGGIFAMLIPNAVGNVLMYSLAIVIGTIVTALVLNLLKRPVASK</sequence>
<evidence type="ECO:0000256" key="3">
    <source>
        <dbReference type="ARBA" id="ARBA00022475"/>
    </source>
</evidence>
<keyword evidence="3" id="KW-1003">Cell membrane</keyword>
<dbReference type="Pfam" id="PF02378">
    <property type="entry name" value="PTS_EIIC"/>
    <property type="match status" value="1"/>
</dbReference>
<dbReference type="SUPFAM" id="SSF52794">
    <property type="entry name" value="PTS system IIB component-like"/>
    <property type="match status" value="1"/>
</dbReference>
<keyword evidence="4" id="KW-0597">Phosphoprotein</keyword>
<organism evidence="15 16">
    <name type="scientific">Paenibacillus turicensis</name>
    <dbReference type="NCBI Taxonomy" id="160487"/>
    <lineage>
        <taxon>Bacteria</taxon>
        <taxon>Bacillati</taxon>
        <taxon>Bacillota</taxon>
        <taxon>Bacilli</taxon>
        <taxon>Bacillales</taxon>
        <taxon>Paenibacillaceae</taxon>
        <taxon>Paenibacillus</taxon>
    </lineage>
</organism>
<keyword evidence="10 12" id="KW-1133">Transmembrane helix</keyword>
<keyword evidence="7" id="KW-0598">Phosphotransferase system</keyword>
<evidence type="ECO:0000256" key="2">
    <source>
        <dbReference type="ARBA" id="ARBA00022448"/>
    </source>
</evidence>
<evidence type="ECO:0000256" key="10">
    <source>
        <dbReference type="ARBA" id="ARBA00022989"/>
    </source>
</evidence>
<accession>A0ABS4FR50</accession>
<evidence type="ECO:0000256" key="12">
    <source>
        <dbReference type="SAM" id="Phobius"/>
    </source>
</evidence>
<reference evidence="15 16" key="1">
    <citation type="submission" date="2021-03" db="EMBL/GenBank/DDBJ databases">
        <title>Genomic Encyclopedia of Type Strains, Phase IV (KMG-IV): sequencing the most valuable type-strain genomes for metagenomic binning, comparative biology and taxonomic classification.</title>
        <authorList>
            <person name="Goeker M."/>
        </authorList>
    </citation>
    <scope>NUCLEOTIDE SEQUENCE [LARGE SCALE GENOMIC DNA]</scope>
    <source>
        <strain evidence="15 16">DSM 14349</strain>
    </source>
</reference>
<keyword evidence="2" id="KW-0813">Transport</keyword>
<evidence type="ECO:0000256" key="8">
    <source>
        <dbReference type="ARBA" id="ARBA00022692"/>
    </source>
</evidence>
<dbReference type="NCBIfam" id="TIGR00829">
    <property type="entry name" value="FRU"/>
    <property type="match status" value="1"/>
</dbReference>
<evidence type="ECO:0000256" key="1">
    <source>
        <dbReference type="ARBA" id="ARBA00004429"/>
    </source>
</evidence>
<feature type="transmembrane region" description="Helical" evidence="12">
    <location>
        <begin position="285"/>
        <end position="307"/>
    </location>
</feature>
<evidence type="ECO:0000313" key="16">
    <source>
        <dbReference type="Proteomes" id="UP001519272"/>
    </source>
</evidence>
<keyword evidence="11 12" id="KW-0472">Membrane</keyword>
<evidence type="ECO:0000256" key="9">
    <source>
        <dbReference type="ARBA" id="ARBA00022777"/>
    </source>
</evidence>
<dbReference type="Gene3D" id="3.40.50.2300">
    <property type="match status" value="1"/>
</dbReference>
<evidence type="ECO:0000256" key="4">
    <source>
        <dbReference type="ARBA" id="ARBA00022553"/>
    </source>
</evidence>
<keyword evidence="5" id="KW-0762">Sugar transport</keyword>
<evidence type="ECO:0000259" key="14">
    <source>
        <dbReference type="PROSITE" id="PS51104"/>
    </source>
</evidence>
<dbReference type="PANTHER" id="PTHR30505:SF0">
    <property type="entry name" value="FRUCTOSE-LIKE PTS SYSTEM EIIBC COMPONENT-RELATED"/>
    <property type="match status" value="1"/>
</dbReference>
<keyword evidence="9" id="KW-0418">Kinase</keyword>
<dbReference type="InterPro" id="IPR003501">
    <property type="entry name" value="PTS_EIIB_2/3"/>
</dbReference>
<evidence type="ECO:0000259" key="13">
    <source>
        <dbReference type="PROSITE" id="PS51099"/>
    </source>
</evidence>
<dbReference type="NCBIfam" id="TIGR01427">
    <property type="entry name" value="PTS_IIC_fructo"/>
    <property type="match status" value="1"/>
</dbReference>
<dbReference type="EMBL" id="JAGGKG010000006">
    <property type="protein sequence ID" value="MBP1905064.1"/>
    <property type="molecule type" value="Genomic_DNA"/>
</dbReference>
<dbReference type="PROSITE" id="PS51099">
    <property type="entry name" value="PTS_EIIB_TYPE_2"/>
    <property type="match status" value="1"/>
</dbReference>
<dbReference type="PANTHER" id="PTHR30505">
    <property type="entry name" value="FRUCTOSE-LIKE PERMEASE"/>
    <property type="match status" value="1"/>
</dbReference>
<dbReference type="PROSITE" id="PS51104">
    <property type="entry name" value="PTS_EIIC_TYPE_2"/>
    <property type="match status" value="1"/>
</dbReference>
<feature type="transmembrane region" description="Helical" evidence="12">
    <location>
        <begin position="252"/>
        <end position="273"/>
    </location>
</feature>
<name>A0ABS4FR50_9BACL</name>
<evidence type="ECO:0000256" key="6">
    <source>
        <dbReference type="ARBA" id="ARBA00022679"/>
    </source>
</evidence>
<keyword evidence="8 12" id="KW-0812">Transmembrane</keyword>
<evidence type="ECO:0000256" key="7">
    <source>
        <dbReference type="ARBA" id="ARBA00022683"/>
    </source>
</evidence>
<dbReference type="InterPro" id="IPR013011">
    <property type="entry name" value="PTS_EIIB_2"/>
</dbReference>
<dbReference type="InterPro" id="IPR003353">
    <property type="entry name" value="PTS_IIB_fruc"/>
</dbReference>
<feature type="transmembrane region" description="Helical" evidence="12">
    <location>
        <begin position="175"/>
        <end position="198"/>
    </location>
</feature>
<evidence type="ECO:0000313" key="15">
    <source>
        <dbReference type="EMBL" id="MBP1905064.1"/>
    </source>
</evidence>
<gene>
    <name evidence="15" type="ORF">J2Z32_001689</name>
</gene>
<protein>
    <submittedName>
        <fullName evidence="15">PTS system fructose-specific IIC component</fullName>
    </submittedName>
</protein>
<feature type="transmembrane region" description="Helical" evidence="12">
    <location>
        <begin position="218"/>
        <end position="240"/>
    </location>
</feature>
<comment type="caution">
    <text evidence="15">The sequence shown here is derived from an EMBL/GenBank/DDBJ whole genome shotgun (WGS) entry which is preliminary data.</text>
</comment>
<evidence type="ECO:0000256" key="11">
    <source>
        <dbReference type="ARBA" id="ARBA00023136"/>
    </source>
</evidence>
<keyword evidence="6" id="KW-0808">Transferase</keyword>
<dbReference type="InterPro" id="IPR003352">
    <property type="entry name" value="PTS_EIIC"/>
</dbReference>
<feature type="transmembrane region" description="Helical" evidence="12">
    <location>
        <begin position="436"/>
        <end position="457"/>
    </location>
</feature>
<dbReference type="InterPro" id="IPR050864">
    <property type="entry name" value="Bacterial_PTS_Sugar_Transport"/>
</dbReference>
<dbReference type="Pfam" id="PF02302">
    <property type="entry name" value="PTS_IIB"/>
    <property type="match status" value="1"/>
</dbReference>
<dbReference type="Proteomes" id="UP001519272">
    <property type="component" value="Unassembled WGS sequence"/>
</dbReference>
<dbReference type="RefSeq" id="WP_210088701.1">
    <property type="nucleotide sequence ID" value="NZ_JAGGKG010000006.1"/>
</dbReference>